<proteinExistence type="inferred from homology"/>
<evidence type="ECO:0000313" key="7">
    <source>
        <dbReference type="EMBL" id="KAJ7322407.1"/>
    </source>
</evidence>
<dbReference type="InterPro" id="IPR004394">
    <property type="entry name" value="Iojap/RsfS/C7orf30"/>
</dbReference>
<keyword evidence="3" id="KW-0496">Mitochondrion</keyword>
<keyword evidence="8" id="KW-1185">Reference proteome</keyword>
<dbReference type="Proteomes" id="UP001142489">
    <property type="component" value="Unassembled WGS sequence"/>
</dbReference>
<dbReference type="Pfam" id="PF02410">
    <property type="entry name" value="RsfS"/>
    <property type="match status" value="1"/>
</dbReference>
<dbReference type="AlphaFoldDB" id="A0A9Q0XRG8"/>
<evidence type="ECO:0000256" key="2">
    <source>
        <dbReference type="ARBA" id="ARBA00010574"/>
    </source>
</evidence>
<reference evidence="7" key="1">
    <citation type="journal article" date="2023" name="DNA Res.">
        <title>Chromosome-level genome assembly of Phrynocephalus forsythii using third-generation DNA sequencing and Hi-C analysis.</title>
        <authorList>
            <person name="Qi Y."/>
            <person name="Zhao W."/>
            <person name="Zhao Y."/>
            <person name="Niu C."/>
            <person name="Cao S."/>
            <person name="Zhang Y."/>
        </authorList>
    </citation>
    <scope>NUCLEOTIDE SEQUENCE</scope>
    <source>
        <tissue evidence="7">Muscle</tissue>
    </source>
</reference>
<evidence type="ECO:0000256" key="5">
    <source>
        <dbReference type="ARBA" id="ARBA00073331"/>
    </source>
</evidence>
<protein>
    <recommendedName>
        <fullName evidence="5">Mitochondrial assembly of ribosomal large subunit protein 1</fullName>
    </recommendedName>
</protein>
<dbReference type="EMBL" id="JAPFRF010000009">
    <property type="protein sequence ID" value="KAJ7322407.1"/>
    <property type="molecule type" value="Genomic_DNA"/>
</dbReference>
<comment type="caution">
    <text evidence="7">The sequence shown here is derived from an EMBL/GenBank/DDBJ whole genome shotgun (WGS) entry which is preliminary data.</text>
</comment>
<feature type="compositionally biased region" description="Low complexity" evidence="6">
    <location>
        <begin position="16"/>
        <end position="62"/>
    </location>
</feature>
<dbReference type="PANTHER" id="PTHR21043:SF0">
    <property type="entry name" value="MITOCHONDRIAL ASSEMBLY OF RIBOSOMAL LARGE SUBUNIT PROTEIN 1"/>
    <property type="match status" value="1"/>
</dbReference>
<organism evidence="7 8">
    <name type="scientific">Phrynocephalus forsythii</name>
    <dbReference type="NCBI Taxonomy" id="171643"/>
    <lineage>
        <taxon>Eukaryota</taxon>
        <taxon>Metazoa</taxon>
        <taxon>Chordata</taxon>
        <taxon>Craniata</taxon>
        <taxon>Vertebrata</taxon>
        <taxon>Euteleostomi</taxon>
        <taxon>Lepidosauria</taxon>
        <taxon>Squamata</taxon>
        <taxon>Bifurcata</taxon>
        <taxon>Unidentata</taxon>
        <taxon>Episquamata</taxon>
        <taxon>Toxicofera</taxon>
        <taxon>Iguania</taxon>
        <taxon>Acrodonta</taxon>
        <taxon>Agamidae</taxon>
        <taxon>Agaminae</taxon>
        <taxon>Phrynocephalus</taxon>
    </lineage>
</organism>
<evidence type="ECO:0000313" key="8">
    <source>
        <dbReference type="Proteomes" id="UP001142489"/>
    </source>
</evidence>
<dbReference type="FunFam" id="3.30.460.10:FF:000018">
    <property type="entry name" value="Mitochondrial assembly of ribosomal large subunit 1"/>
    <property type="match status" value="1"/>
</dbReference>
<accession>A0A9Q0XRG8</accession>
<comment type="subcellular location">
    <subcellularLocation>
        <location evidence="1">Mitochondrion</location>
    </subcellularLocation>
</comment>
<feature type="compositionally biased region" description="Basic and acidic residues" evidence="6">
    <location>
        <begin position="81"/>
        <end position="98"/>
    </location>
</feature>
<dbReference type="PANTHER" id="PTHR21043">
    <property type="entry name" value="IOJAP SUPERFAMILY ORTHOLOG"/>
    <property type="match status" value="1"/>
</dbReference>
<evidence type="ECO:0000256" key="4">
    <source>
        <dbReference type="ARBA" id="ARBA00053669"/>
    </source>
</evidence>
<comment type="function">
    <text evidence="4">Required for normal mitochondrial ribosome function and mitochondrial translation. May play a role in ribosome biogenesis by preventing premature association of the 28S and 39S ribosomal subunits. Interacts with mitochondrial ribosomal protein uL14m (MRPL14), probably blocking formation of intersubunit bridge B8, preventing association of the 28S and 39S ribosomal subunits. Addition to isolated mitochondrial ribosomal subunits partially inhibits translation, probably by interfering with the association of the 28S and 39S ribosomal subunits and the formation of functional ribosomes. May also participate in the assembly and/or regulation of the stability of the large subunit of the mitochondrial ribosome. May function as a ribosomal silencing factor.</text>
</comment>
<dbReference type="NCBIfam" id="TIGR00090">
    <property type="entry name" value="rsfS_iojap_ybeB"/>
    <property type="match status" value="1"/>
</dbReference>
<dbReference type="GO" id="GO:0090071">
    <property type="term" value="P:negative regulation of ribosome biogenesis"/>
    <property type="evidence" value="ECO:0007669"/>
    <property type="project" value="TreeGrafter"/>
</dbReference>
<dbReference type="GO" id="GO:0043023">
    <property type="term" value="F:ribosomal large subunit binding"/>
    <property type="evidence" value="ECO:0007669"/>
    <property type="project" value="TreeGrafter"/>
</dbReference>
<dbReference type="GO" id="GO:0017148">
    <property type="term" value="P:negative regulation of translation"/>
    <property type="evidence" value="ECO:0007669"/>
    <property type="project" value="TreeGrafter"/>
</dbReference>
<dbReference type="InterPro" id="IPR043519">
    <property type="entry name" value="NT_sf"/>
</dbReference>
<dbReference type="Gene3D" id="3.30.460.10">
    <property type="entry name" value="Beta Polymerase, domain 2"/>
    <property type="match status" value="1"/>
</dbReference>
<dbReference type="SUPFAM" id="SSF81301">
    <property type="entry name" value="Nucleotidyltransferase"/>
    <property type="match status" value="1"/>
</dbReference>
<dbReference type="OrthoDB" id="21330at2759"/>
<gene>
    <name evidence="7" type="ORF">JRQ81_018694</name>
</gene>
<sequence length="272" mass="29142">MWRWSRALRWPGMRLAGGPASSSSSSSSAAAAAGSSGGMRRSAKAARPPKAAGAAAAAAAARVPRFPSPGWRLLSGWGSSEPREAAAAEEESAGRGDGPEDEGGGGGDGQEPRSPPTDGQPTDPVPAAFTFQDIVAILRQENASDICVIQLPPEVNYSNHFIIVSGSSGRHLHAMAQYLLKMYKHTVKGCRTHVVIEGKDTDDWLCIDFGHTVVHFMLPETREVYELEKLWTLRSYDDQLGQMVSESLPDDFMVGLTSVVENEALHNTRNGL</sequence>
<dbReference type="HAMAP" id="MF_01477">
    <property type="entry name" value="Iojap_RsfS"/>
    <property type="match status" value="1"/>
</dbReference>
<evidence type="ECO:0000256" key="6">
    <source>
        <dbReference type="SAM" id="MobiDB-lite"/>
    </source>
</evidence>
<evidence type="ECO:0000256" key="3">
    <source>
        <dbReference type="ARBA" id="ARBA00023128"/>
    </source>
</evidence>
<dbReference type="GO" id="GO:0005739">
    <property type="term" value="C:mitochondrion"/>
    <property type="evidence" value="ECO:0007669"/>
    <property type="project" value="UniProtKB-SubCell"/>
</dbReference>
<comment type="similarity">
    <text evidence="2">Belongs to the Iojap/RsfS family.</text>
</comment>
<feature type="region of interest" description="Disordered" evidence="6">
    <location>
        <begin position="11"/>
        <end position="126"/>
    </location>
</feature>
<evidence type="ECO:0000256" key="1">
    <source>
        <dbReference type="ARBA" id="ARBA00004173"/>
    </source>
</evidence>
<name>A0A9Q0XRG8_9SAUR</name>